<keyword evidence="1" id="KW-0175">Coiled coil</keyword>
<sequence length="4585" mass="513155">MEEVLERLPTIGFVNVTRTTQTHSDRLWLRYPSSQYAAHTEFYDTYSWDVTFATFVGDAPELVPCCDSMSDSTPQTLWSTIPNDAKIQVYEKQKGSGEAIYGYFEAFLSSEEGSFSSSPIDIKSGADKVIEVLRGLPSLSSDISVDVVADLVDSENMVPKFQITLANFPEGIAQPIFHVRAKSCGPSVESTSSTIYKWNAREVQRISVNPSVSVVSCHTDIGKGLFSFVTSSTSAAIEGLIEAVIEVETGLPFYGEVKVNRELNDDSTNWVITFLEKAGNLDELICDSNTHVSTILNGTTLSREGSKFSLEFGGEESPPIYMNATSEEVRTALESLSALGQGSIEVSEEYYGSWLVTFVGAMVDGDVKLMQEFPSSESIMSTKVDVTEVIHGNELRGSYRLKVGSEWSDPIPISASAQEIESIMNQMDCISYVNITLINDQNTELIFDVDFPFYIGKAPNGFIPWTAQNMALMDVDSDDLEGLALQVSVETLVEGTEPIRNDDYSRGFRVVTPGGSKNYPLTQVTQWLQYNESADGMKRALEDAGGLPHGFTVTRKGPYENGSYKWEVILPKGVSFKNDTFWVVDYGGGQMRLQGDNAGVVARLKVLGTEPAGGKFSLNFPTAEGVETRNIPYDAADEVLVAAIESMSGIGHVTVDSKSMDYSQSGNGAKRWDVTFLSLQNAGDFPQLEANFSELSGSSAKIIIEENRKGRSNEVMMFHVGKGRTFEAARFRIFFRGHSSRELELGASAEMFEGLLNEIYDGQGRFYVDRQSIGDDEYEYYFLCSRDVGFSAEDFVIEVIGYCDEKRVSLCNEGMKNSILSVSRTTIDLGGSFAINFGVTCTEALARRRNDNEFAVVCENATTADIPITASAMDVEMALESLPSIIDVSVKLTDQSCTTCYQVPVASGVIGQMKSFHVSFHEIIHSMTSQVTETILMGSNAYTFDLLSKGDLPLLKIDESKLIGSQTKDSSILPEFMTSVTELVKGLDNDVSGIVAVEVSVNGGHDFSTSGVVFQYLPIAVVSKIRPHMGPTNGGTDITVYGDNFEQVPAISCLFWSSSNSGVSPVAVYAASYISRSMITCVTPPSFFVGDVFVAVSNNGVHGMSGSVDYLQPFSSKYTYYEQIQVNAVVPMSGPASGNFAVRVLGGSFISFASFHCRFGEAIVDGVFISEQEIACKSPPNRPGIQPFDIAMNGNDFTSIAHPFRYHDEIRIVEITPKSGPALAAGTVVHVRGENFQNSTSTLCRFGLSEVPAIFIDHQQLHCHSPPIDEDDLRWLALSEQYVCRTDACEENLLFPGSYHYPQYRGKIVEIEVTNNGQDFTDSGFSFLYQYDVKVKSVHNSAGPSTGGTPIFVTGENFVNNTSISCRVGQQIVKACFLTRESILCFSPAHSHADLQHPHSKKQHLAMQLRPKGAPQTVYFLEVSNNGVDFSSSGKTFEYRDSSFGGFYQPGVENMRLECPRGAYCLDHSANFTLCPMGTFQPEKGQSKCVRCTIGYMCPEEGLLTPRVCPAGYVCDVTGIERAEQPCPEGHFCLEGTATTATFCSNRLSSTLAPTLSHNSRVGEPSFNRHTSFGFRNSACWNNGTDDFGLQMSDIPARIWAELHLMPLDQGSSSMPHRGRYCLDDACMSFQELQSMSFDYSSSIFSLRRPVPCPKGTYCHPGTAVNETTKSNFTTPQPCFESMYCPEGSNDPQGLGDCPSGFYCPFSERIPCPIGTHCPRSGHSNPIPCQPGSFNGMIAQTQCTICPRGYICPGFGRIDPAICPPGFVCSSEGLKSPNIRCPAGFYCQNGTQTSDPFRNDTTLRPYPCSPGTYCLGGTGYNEMKEGDYVYAQPCHAGFYCELASTSPEGSGLCPPGFVCPKGTANPIPTPKGYFAEFAGTIEAAACLPGYYAPTIESTECYPCPPGTKCGVEGLHMAEMCPPGTYRSTLEDDGLLCVACPQGTWSKNWQLKENGECTRCPPGLFCPVDGMTSPCSSSDLPKPFEPVVNLNGIPAPEYKFSTSAMPPYFSSHECLKMNVGYEENNMDARKQEFFFGELIPPYIDVLGRGSHFRSADQDSLKYHDVAKCYHNPQRSGSLVYERMADYHGPQYDIQDGYPHQGYGSTLTMNKVFGVTPPEGFDIHMKYFHGEGIMDIDLPHARKYEPSYNCTPGFQLMNETLVMEQRIVVYTDPKNDVEGGHDVEKCPFFDNNLGCFIDPTFEVHMEGECCSIAGSTQRAIFLANDQFYPGTCEADKICTDDLISEAKPCGDGFVCDEATSLEKSDKFSCREGYFCDVGTTPDIALNAPLGQFTALCPAGSVCADKTGGGKSKSCPMNYFCPSGTANPQLGALADDALNRGLDIVHANPNEETRHLMYTTEQDFFSAGKQQSICMYSNDEALSKRYYSQVDAPAESYDDYRINAADQDASNDFSHSFRLEIVDESSRLKTKCARDNKWKFVEDAILRRECDCNLQHFVVIAVYRLWKCTATLPLEDFGFASLNVPDDKIKGTRDFWFDRVHRDYNLAIAMDESLEGLGLKWGKGKVCEWPDGEILTPMRGRIPHSKAFHFAGFDGLLSLVDNGKPFHPSVNFTIQFTWSEIRQFPNYIELKDAVYAEYKLQKQQAIDPFIFDLYHAVQLVEEFGELVEKLVYFRERIPSDFDGFVVEVDRFSNSTLNQSSIELVPGRLDACDCQNLLKCPNGTNSAKESKAISSCLKKGNEILRRADLVPSNYWSNHSNHDDTNKAHIRGAESRDIGSLHLESLEVAVFTINSTNIPNNFTYNDHYQFQIYENCKPCPTRYVCEKNVGEPSCHYPPLQRQYDYLNQCLREHRKNVCVNSDGKHEDVSWCLAQRDMFEDGIYPAWHPNAVGNTETIIPEDDKEYFESTYLIYTQPDLVKCLQMPFFCEDMHWQKKVFRQLCQDVDNTGNKGPIYDCDLAKRYEEYVRWRDHLCCSNEELLSFGACHDDKCNDTGEVEEIIRSKHVDMYITNGGYTPEGFKPAGTFLMDRQKQEDKQNSAPLDLFVEDSQDIGNDGGGHTPQWLSAEGCCRCTGHPLPEFFDSATANKGFPDTKHQELQITISAIEAVNLTFVAELLHGSYYMAFDDHFGSNNVTELHIHTPHRADFNPHATSASQRSAWLAIIEKSDFSHTELPLNLPQKRGTASATREFENVILVDHAIAYPGDKVFVSQSNIVRNSTIYDDDGILFPSPNIERDKIENIKLSESWWEDGDQTKSTGSSDFSFIALPYFPFFSNCNEYGSHMSISRLLEEHPDCEQIDFSKTEPVSQMSWFSSSKPVGDTCEVSYNQVHYADGKQVQPDIFKGVDLSCAFEEDVSAPAEKLRWFEVSGGTTLFHLTKEPQKPEAFEAKKRDDTLIIEHRWGRSPELARIRATDQLIPVVIDEIKAGIQHTIPRKVKLELQYYQVQKSRKRLVQAVIFLDDLCTTLKPLHAGGNEVMLNMMLSQGIHPCEIDINGNMISFDYTLEVHFFPLNWFHLFNQFEFNVPLYLGFFFLVGVTSVGLASIVWAAHRLTTKLRHPPVFHGWALMKFISAPSSIGCTLGCIPYVICTFVIFFWLGNFSESRFSSSTNPTEMSSVAFEDVHGDWLDTSALDSERIKLYRVGRIGAALFALGLYATALGASLVIPNKSNGARSHEEMSISDSSSGNADNEAIESFESSFVPNVWKRAHLIWTSLCIEFILICFLEFSYSSTFERNVYCAVVLFKALQIIIDAFIGEFLQEKLMDIPLVVVLKLIEILITMGASDFVDFTFTYFVVLSMMIIERMYIGPVVKYMKIFWPRWKMILQRKMFRKTIRTPKQKQEDEAKWKRINDEIEMKSESIESLLDSYGTYSVEVISGLLSPIVNIFLMVFFHQIEIPAKYGIRTTEMGYFTLFVGFMIPWRFAVDMFVINAQELIHGWRVYDYIAYQKYRYVTRDHRWILPSTFPDESITPSMQTIDVMCFSDQYYFLSSLFSLAMMSNIFAVTIFLRAQYNILGDPAAPLIMLVIFGLCEVTQSFLRFLADAQFPWIGWRGLWTTKHVDTAMDVEIAAKLTIGEGRRSALERERIELQALNSESFRHRFLDRNRAWIMQHLEDILTPRSMKSVTSEGEVEEYVRDVYARLIAMGEGARKLGDRSDISSDEDDEMEYLRREWTRIPFEGKNLSIAKLWLQKARKRRLFSKVVAGITKSKLDNKCSFCARRQDAPGTKLVVGLATDGRFDSAAMDEIIRKFEQKYSASEQDLDLWKAFFRSNGEFATSCNICIDCGKHNQIQRTMSIQVPGPGPRISRANDISSDEEDDDDIGTSFDPLSIPMDSNEGKMLTKWLQAARTKLGGTDVADVAQMQTESYLKRMSELSQKAKLRTPAYTSLSENVLSTASKLIAIKWVESSRQSMRNRFNNHGILMRSKLKTLMSQIEEEDDWFYGAEFRIEGGNLLKESSDLHKEFSLCSQRVETKILAESNSFAKFEEEIHQELQRKRESAQQQCKRTIKEQGVKLEERLSELRLLSVAKEDSNNAAQPDVDDLMIAEKEKAGAIIKAARLNLSRDLNKVESKILASIDQRRQALKREKEKIERIGLSKVELAEKSWRKRVIPWIESASRKIDSKQTNLS</sequence>
<evidence type="ECO:0000259" key="3">
    <source>
        <dbReference type="SMART" id="SM00429"/>
    </source>
</evidence>
<dbReference type="CDD" id="cd00102">
    <property type="entry name" value="IPT"/>
    <property type="match status" value="2"/>
</dbReference>
<feature type="transmembrane region" description="Helical" evidence="2">
    <location>
        <begin position="3941"/>
        <end position="3963"/>
    </location>
</feature>
<organism evidence="4">
    <name type="scientific">Leptocylindrus danicus</name>
    <dbReference type="NCBI Taxonomy" id="163516"/>
    <lineage>
        <taxon>Eukaryota</taxon>
        <taxon>Sar</taxon>
        <taxon>Stramenopiles</taxon>
        <taxon>Ochrophyta</taxon>
        <taxon>Bacillariophyta</taxon>
        <taxon>Coscinodiscophyceae</taxon>
        <taxon>Chaetocerotophycidae</taxon>
        <taxon>Leptocylindrales</taxon>
        <taxon>Leptocylindraceae</taxon>
        <taxon>Leptocylindrus</taxon>
    </lineage>
</organism>
<feature type="transmembrane region" description="Helical" evidence="2">
    <location>
        <begin position="3865"/>
        <end position="3885"/>
    </location>
</feature>
<evidence type="ECO:0000313" key="4">
    <source>
        <dbReference type="EMBL" id="CAD9614845.1"/>
    </source>
</evidence>
<feature type="transmembrane region" description="Helical" evidence="2">
    <location>
        <begin position="3600"/>
        <end position="3620"/>
    </location>
</feature>
<evidence type="ECO:0000256" key="1">
    <source>
        <dbReference type="SAM" id="Coils"/>
    </source>
</evidence>
<feature type="domain" description="IPT/TIG" evidence="3">
    <location>
        <begin position="1019"/>
        <end position="1121"/>
    </location>
</feature>
<gene>
    <name evidence="4" type="ORF">LDAN0321_LOCUS21244</name>
</gene>
<dbReference type="InterPro" id="IPR002909">
    <property type="entry name" value="IPT_dom"/>
</dbReference>
<feature type="domain" description="IPT/TIG" evidence="3">
    <location>
        <begin position="1125"/>
        <end position="1207"/>
    </location>
</feature>
<evidence type="ECO:0000256" key="2">
    <source>
        <dbReference type="SAM" id="Phobius"/>
    </source>
</evidence>
<dbReference type="Pfam" id="PF01833">
    <property type="entry name" value="TIG"/>
    <property type="match status" value="4"/>
</dbReference>
<dbReference type="SMART" id="SM00429">
    <property type="entry name" value="IPT"/>
    <property type="match status" value="3"/>
</dbReference>
<dbReference type="InterPro" id="IPR013783">
    <property type="entry name" value="Ig-like_fold"/>
</dbReference>
<dbReference type="InterPro" id="IPR014756">
    <property type="entry name" value="Ig_E-set"/>
</dbReference>
<dbReference type="Gene3D" id="2.60.40.10">
    <property type="entry name" value="Immunoglobulins"/>
    <property type="match status" value="4"/>
</dbReference>
<dbReference type="CDD" id="cd00185">
    <property type="entry name" value="TNFRSF"/>
    <property type="match status" value="1"/>
</dbReference>
<dbReference type="PANTHER" id="PTHR46104:SF1">
    <property type="entry name" value="GENE 9195-RELATED"/>
    <property type="match status" value="1"/>
</dbReference>
<keyword evidence="2" id="KW-1133">Transmembrane helix</keyword>
<feature type="transmembrane region" description="Helical" evidence="2">
    <location>
        <begin position="3482"/>
        <end position="3504"/>
    </location>
</feature>
<dbReference type="Gene3D" id="2.10.50.10">
    <property type="entry name" value="Tumor Necrosis Factor Receptor, subunit A, domain 2"/>
    <property type="match status" value="2"/>
</dbReference>
<feature type="coiled-coil region" evidence="1">
    <location>
        <begin position="4439"/>
        <end position="4466"/>
    </location>
</feature>
<feature type="domain" description="IPT/TIG" evidence="3">
    <location>
        <begin position="1332"/>
        <end position="1440"/>
    </location>
</feature>
<dbReference type="PANTHER" id="PTHR46104">
    <property type="entry name" value="GENE 9195-RELATED-RELATED"/>
    <property type="match status" value="1"/>
</dbReference>
<proteinExistence type="predicted"/>
<reference evidence="4" key="1">
    <citation type="submission" date="2021-01" db="EMBL/GenBank/DDBJ databases">
        <authorList>
            <person name="Corre E."/>
            <person name="Pelletier E."/>
            <person name="Niang G."/>
            <person name="Scheremetjew M."/>
            <person name="Finn R."/>
            <person name="Kale V."/>
            <person name="Holt S."/>
            <person name="Cochrane G."/>
            <person name="Meng A."/>
            <person name="Brown T."/>
            <person name="Cohen L."/>
        </authorList>
    </citation>
    <scope>NUCLEOTIDE SEQUENCE</scope>
    <source>
        <strain evidence="4">B650</strain>
    </source>
</reference>
<keyword evidence="2" id="KW-0472">Membrane</keyword>
<dbReference type="CDD" id="cd00603">
    <property type="entry name" value="IPT_PCSR"/>
    <property type="match status" value="1"/>
</dbReference>
<dbReference type="EMBL" id="HBGY01033810">
    <property type="protein sequence ID" value="CAD9614845.1"/>
    <property type="molecule type" value="Transcribed_RNA"/>
</dbReference>
<keyword evidence="2" id="KW-0812">Transmembrane</keyword>
<name>A0A7S2LSA9_9STRA</name>
<feature type="transmembrane region" description="Helical" evidence="2">
    <location>
        <begin position="3830"/>
        <end position="3850"/>
    </location>
</feature>
<feature type="transmembrane region" description="Helical" evidence="2">
    <location>
        <begin position="3665"/>
        <end position="3684"/>
    </location>
</feature>
<dbReference type="SUPFAM" id="SSF57184">
    <property type="entry name" value="Growth factor receptor domain"/>
    <property type="match status" value="1"/>
</dbReference>
<feature type="transmembrane region" description="Helical" evidence="2">
    <location>
        <begin position="3690"/>
        <end position="3709"/>
    </location>
</feature>
<protein>
    <recommendedName>
        <fullName evidence="3">IPT/TIG domain-containing protein</fullName>
    </recommendedName>
</protein>
<dbReference type="SUPFAM" id="SSF81296">
    <property type="entry name" value="E set domains"/>
    <property type="match status" value="4"/>
</dbReference>
<accession>A0A7S2LSA9</accession>
<dbReference type="InterPro" id="IPR009030">
    <property type="entry name" value="Growth_fac_rcpt_cys_sf"/>
</dbReference>
<dbReference type="SMART" id="SM01411">
    <property type="entry name" value="Ephrin_rec_like"/>
    <property type="match status" value="5"/>
</dbReference>